<sequence length="139" mass="14954">MAMTALAPAITRSKEIFAEKTSQVALKLVPNVSDGKQADRKFFAIFVSIVGGLGLMLLLLINTLLAQDAFELTNLKLEAKLVSDEREAIAREIDKISSPEALANSATALGMKPSENPTFLSLDKPIQDKSITEVPVKNG</sequence>
<comment type="caution">
    <text evidence="2">The sequence shown here is derived from an EMBL/GenBank/DDBJ whole genome shotgun (WGS) entry which is preliminary data.</text>
</comment>
<evidence type="ECO:0000256" key="1">
    <source>
        <dbReference type="SAM" id="Phobius"/>
    </source>
</evidence>
<evidence type="ECO:0000313" key="2">
    <source>
        <dbReference type="EMBL" id="KRO36518.1"/>
    </source>
</evidence>
<organism evidence="2 3">
    <name type="scientific">Actinobacteria bacterium BACL15 MAG-120619-bin91</name>
    <dbReference type="NCBI Taxonomy" id="1655562"/>
    <lineage>
        <taxon>Bacteria</taxon>
        <taxon>Bacillati</taxon>
        <taxon>Actinomycetota</taxon>
        <taxon>Actinomycetes</taxon>
        <taxon>Actinomycetes incertae sedis</taxon>
        <taxon>ac1 cluster</taxon>
    </lineage>
</organism>
<dbReference type="EMBL" id="LIAM01000006">
    <property type="protein sequence ID" value="KRO36518.1"/>
    <property type="molecule type" value="Genomic_DNA"/>
</dbReference>
<feature type="transmembrane region" description="Helical" evidence="1">
    <location>
        <begin position="42"/>
        <end position="66"/>
    </location>
</feature>
<evidence type="ECO:0008006" key="4">
    <source>
        <dbReference type="Google" id="ProtNLM"/>
    </source>
</evidence>
<keyword evidence="1" id="KW-0472">Membrane</keyword>
<dbReference type="AlphaFoldDB" id="A0A0R2PF53"/>
<keyword evidence="1" id="KW-0812">Transmembrane</keyword>
<evidence type="ECO:0000313" key="3">
    <source>
        <dbReference type="Proteomes" id="UP000053274"/>
    </source>
</evidence>
<protein>
    <recommendedName>
        <fullName evidence="4">Cell division protein FtsL</fullName>
    </recommendedName>
</protein>
<keyword evidence="1" id="KW-1133">Transmembrane helix</keyword>
<gene>
    <name evidence="2" type="ORF">ABR54_02025</name>
</gene>
<accession>A0A0R2PF53</accession>
<name>A0A0R2PF53_9ACTN</name>
<proteinExistence type="predicted"/>
<dbReference type="Proteomes" id="UP000053274">
    <property type="component" value="Unassembled WGS sequence"/>
</dbReference>
<reference evidence="2 3" key="1">
    <citation type="submission" date="2015-10" db="EMBL/GenBank/DDBJ databases">
        <title>Metagenome-Assembled Genomes uncover a global brackish microbiome.</title>
        <authorList>
            <person name="Hugerth L.W."/>
            <person name="Larsson J."/>
            <person name="Alneberg J."/>
            <person name="Lindh M.V."/>
            <person name="Legrand C."/>
            <person name="Pinhassi J."/>
            <person name="Andersson A.F."/>
        </authorList>
    </citation>
    <scope>NUCLEOTIDE SEQUENCE [LARGE SCALE GENOMIC DNA]</scope>
    <source>
        <strain evidence="2">BACL15 MAG-120619-bin91</strain>
    </source>
</reference>